<gene>
    <name evidence="1" type="ORF">EJB05_39605</name>
</gene>
<evidence type="ECO:0000313" key="2">
    <source>
        <dbReference type="Proteomes" id="UP000324897"/>
    </source>
</evidence>
<comment type="caution">
    <text evidence="1">The sequence shown here is derived from an EMBL/GenBank/DDBJ whole genome shotgun (WGS) entry which is preliminary data.</text>
</comment>
<dbReference type="SUPFAM" id="SSF54495">
    <property type="entry name" value="UBC-like"/>
    <property type="match status" value="1"/>
</dbReference>
<keyword evidence="2" id="KW-1185">Reference proteome</keyword>
<dbReference type="Gene3D" id="3.10.110.10">
    <property type="entry name" value="Ubiquitin Conjugating Enzyme"/>
    <property type="match status" value="1"/>
</dbReference>
<dbReference type="Proteomes" id="UP000324897">
    <property type="component" value="Unassembled WGS sequence"/>
</dbReference>
<name>A0A5J9TY09_9POAL</name>
<organism evidence="1 2">
    <name type="scientific">Eragrostis curvula</name>
    <name type="common">weeping love grass</name>
    <dbReference type="NCBI Taxonomy" id="38414"/>
    <lineage>
        <taxon>Eukaryota</taxon>
        <taxon>Viridiplantae</taxon>
        <taxon>Streptophyta</taxon>
        <taxon>Embryophyta</taxon>
        <taxon>Tracheophyta</taxon>
        <taxon>Spermatophyta</taxon>
        <taxon>Magnoliopsida</taxon>
        <taxon>Liliopsida</taxon>
        <taxon>Poales</taxon>
        <taxon>Poaceae</taxon>
        <taxon>PACMAD clade</taxon>
        <taxon>Chloridoideae</taxon>
        <taxon>Eragrostideae</taxon>
        <taxon>Eragrostidinae</taxon>
        <taxon>Eragrostis</taxon>
    </lineage>
</organism>
<dbReference type="OrthoDB" id="6600758at2759"/>
<feature type="non-terminal residue" evidence="1">
    <location>
        <position position="1"/>
    </location>
</feature>
<dbReference type="Gramene" id="TVU16057">
    <property type="protein sequence ID" value="TVU16057"/>
    <property type="gene ID" value="EJB05_39605"/>
</dbReference>
<reference evidence="1 2" key="1">
    <citation type="journal article" date="2019" name="Sci. Rep.">
        <title>A high-quality genome of Eragrostis curvula grass provides insights into Poaceae evolution and supports new strategies to enhance forage quality.</title>
        <authorList>
            <person name="Carballo J."/>
            <person name="Santos B.A.C.M."/>
            <person name="Zappacosta D."/>
            <person name="Garbus I."/>
            <person name="Selva J.P."/>
            <person name="Gallo C.A."/>
            <person name="Diaz A."/>
            <person name="Albertini E."/>
            <person name="Caccamo M."/>
            <person name="Echenique V."/>
        </authorList>
    </citation>
    <scope>NUCLEOTIDE SEQUENCE [LARGE SCALE GENOMIC DNA]</scope>
    <source>
        <strain evidence="2">cv. Victoria</strain>
        <tissue evidence="1">Leaf</tissue>
    </source>
</reference>
<evidence type="ECO:0008006" key="3">
    <source>
        <dbReference type="Google" id="ProtNLM"/>
    </source>
</evidence>
<dbReference type="AlphaFoldDB" id="A0A5J9TY09"/>
<evidence type="ECO:0000313" key="1">
    <source>
        <dbReference type="EMBL" id="TVU16057.1"/>
    </source>
</evidence>
<dbReference type="InterPro" id="IPR016135">
    <property type="entry name" value="UBQ-conjugating_enzyme/RWD"/>
</dbReference>
<sequence length="86" mass="9694">MESRGGVARCRLAEERREWRKSHPHVRGASSLLRSSGFVAKPETLNDGSVNLMLWKCIVPGKEGTDWEGGYFPLTILSYTFIIVQN</sequence>
<proteinExistence type="predicted"/>
<protein>
    <recommendedName>
        <fullName evidence="3">UBC core domain-containing protein</fullName>
    </recommendedName>
</protein>
<accession>A0A5J9TY09</accession>
<dbReference type="EMBL" id="RWGY01000031">
    <property type="protein sequence ID" value="TVU16057.1"/>
    <property type="molecule type" value="Genomic_DNA"/>
</dbReference>